<dbReference type="OrthoDB" id="10255185at2759"/>
<keyword evidence="3 6" id="KW-0863">Zinc-finger</keyword>
<dbReference type="InterPro" id="IPR049899">
    <property type="entry name" value="Znf_C2HC_C3H"/>
</dbReference>
<protein>
    <recommendedName>
        <fullName evidence="8">C2HC/C3H-type domain-containing protein</fullName>
    </recommendedName>
</protein>
<feature type="domain" description="C2HC/C3H-type" evidence="8">
    <location>
        <begin position="415"/>
        <end position="444"/>
    </location>
</feature>
<feature type="compositionally biased region" description="Low complexity" evidence="7">
    <location>
        <begin position="83"/>
        <end position="96"/>
    </location>
</feature>
<dbReference type="InterPro" id="IPR026104">
    <property type="entry name" value="ZNF_C2HC_dom_1C"/>
</dbReference>
<proteinExistence type="inferred from homology"/>
<dbReference type="Gene3D" id="3.30.160.60">
    <property type="entry name" value="Classic Zinc Finger"/>
    <property type="match status" value="1"/>
</dbReference>
<evidence type="ECO:0000256" key="3">
    <source>
        <dbReference type="ARBA" id="ARBA00022771"/>
    </source>
</evidence>
<keyword evidence="5" id="KW-0175">Coiled coil</keyword>
<accession>A0A7R8YTD6</accession>
<keyword evidence="10" id="KW-1185">Reference proteome</keyword>
<dbReference type="PANTHER" id="PTHR14649:SF1">
    <property type="entry name" value="ZINC FINGER C2HC DOMAIN-CONTAINING PROTEIN 1C"/>
    <property type="match status" value="1"/>
</dbReference>
<feature type="region of interest" description="Disordered" evidence="7">
    <location>
        <begin position="438"/>
        <end position="457"/>
    </location>
</feature>
<gene>
    <name evidence="9" type="ORF">HERILL_LOCUS7304</name>
</gene>
<dbReference type="AlphaFoldDB" id="A0A7R8YTD6"/>
<dbReference type="GO" id="GO:0008270">
    <property type="term" value="F:zinc ion binding"/>
    <property type="evidence" value="ECO:0007669"/>
    <property type="project" value="UniProtKB-KW"/>
</dbReference>
<feature type="compositionally biased region" description="Low complexity" evidence="7">
    <location>
        <begin position="186"/>
        <end position="198"/>
    </location>
</feature>
<feature type="compositionally biased region" description="Low complexity" evidence="7">
    <location>
        <begin position="227"/>
        <end position="252"/>
    </location>
</feature>
<evidence type="ECO:0000256" key="6">
    <source>
        <dbReference type="PROSITE-ProRule" id="PRU01371"/>
    </source>
</evidence>
<keyword evidence="4" id="KW-0862">Zinc</keyword>
<name>A0A7R8YTD6_HERIL</name>
<feature type="compositionally biased region" description="Basic residues" evidence="7">
    <location>
        <begin position="444"/>
        <end position="457"/>
    </location>
</feature>
<reference evidence="9 10" key="1">
    <citation type="submission" date="2020-11" db="EMBL/GenBank/DDBJ databases">
        <authorList>
            <person name="Wallbank WR R."/>
            <person name="Pardo Diaz C."/>
            <person name="Kozak K."/>
            <person name="Martin S."/>
            <person name="Jiggins C."/>
            <person name="Moest M."/>
            <person name="Warren A I."/>
            <person name="Generalovic N T."/>
            <person name="Byers J.R.P. K."/>
            <person name="Montejo-Kovacevich G."/>
            <person name="Yen C E."/>
        </authorList>
    </citation>
    <scope>NUCLEOTIDE SEQUENCE [LARGE SCALE GENOMIC DNA]</scope>
</reference>
<evidence type="ECO:0000256" key="5">
    <source>
        <dbReference type="ARBA" id="ARBA00023054"/>
    </source>
</evidence>
<evidence type="ECO:0000256" key="4">
    <source>
        <dbReference type="ARBA" id="ARBA00022833"/>
    </source>
</evidence>
<dbReference type="InParanoid" id="A0A7R8YTD6"/>
<dbReference type="Pfam" id="PF13913">
    <property type="entry name" value="zf-C2HC_2"/>
    <property type="match status" value="2"/>
</dbReference>
<keyword evidence="2" id="KW-0479">Metal-binding</keyword>
<evidence type="ECO:0000313" key="10">
    <source>
        <dbReference type="Proteomes" id="UP000594454"/>
    </source>
</evidence>
<evidence type="ECO:0000256" key="2">
    <source>
        <dbReference type="ARBA" id="ARBA00022723"/>
    </source>
</evidence>
<evidence type="ECO:0000313" key="9">
    <source>
        <dbReference type="EMBL" id="CAD7084409.1"/>
    </source>
</evidence>
<organism evidence="9 10">
    <name type="scientific">Hermetia illucens</name>
    <name type="common">Black soldier fly</name>
    <dbReference type="NCBI Taxonomy" id="343691"/>
    <lineage>
        <taxon>Eukaryota</taxon>
        <taxon>Metazoa</taxon>
        <taxon>Ecdysozoa</taxon>
        <taxon>Arthropoda</taxon>
        <taxon>Hexapoda</taxon>
        <taxon>Insecta</taxon>
        <taxon>Pterygota</taxon>
        <taxon>Neoptera</taxon>
        <taxon>Endopterygota</taxon>
        <taxon>Diptera</taxon>
        <taxon>Brachycera</taxon>
        <taxon>Stratiomyomorpha</taxon>
        <taxon>Stratiomyidae</taxon>
        <taxon>Hermetiinae</taxon>
        <taxon>Hermetia</taxon>
    </lineage>
</organism>
<feature type="compositionally biased region" description="Low complexity" evidence="7">
    <location>
        <begin position="259"/>
        <end position="284"/>
    </location>
</feature>
<feature type="region of interest" description="Disordered" evidence="7">
    <location>
        <begin position="180"/>
        <end position="299"/>
    </location>
</feature>
<feature type="compositionally biased region" description="Low complexity" evidence="7">
    <location>
        <begin position="12"/>
        <end position="21"/>
    </location>
</feature>
<dbReference type="Proteomes" id="UP000594454">
    <property type="component" value="Chromosome 3"/>
</dbReference>
<evidence type="ECO:0000256" key="1">
    <source>
        <dbReference type="ARBA" id="ARBA00010843"/>
    </source>
</evidence>
<feature type="region of interest" description="Disordered" evidence="7">
    <location>
        <begin position="1"/>
        <end position="96"/>
    </location>
</feature>
<evidence type="ECO:0000259" key="8">
    <source>
        <dbReference type="PROSITE" id="PS52027"/>
    </source>
</evidence>
<feature type="compositionally biased region" description="Basic and acidic residues" evidence="7">
    <location>
        <begin position="59"/>
        <end position="69"/>
    </location>
</feature>
<feature type="domain" description="C2HC/C3H-type" evidence="8">
    <location>
        <begin position="298"/>
        <end position="327"/>
    </location>
</feature>
<sequence>MATQGGASRLAQMQMRFQQKQQQEREQRRLELTGPSKPTLDGGDTKSLNSTIGAGKVRQMFDERRKGTGIDKSYPLKPIAGRTSSGSSTTTTKTTTTTVRKQVGSMKQVNGKVSTMKSEVRETTVHSVNGNGIPTNEYTLTTHEYIDNESMPDTPDGITAGFNGNVPEFAKLSIQDHNRNDDFGGIDDTNNNNNSITSKSEPTSIKLKPVITKKTAPPSRPTPAPPATVRLTPRATKPATPVSRASPAPARPKTFTKTPPGSASSGKSVVSSSSSSTPKVGSPAKSSPRPPTGPIPENMVQCRICGRNFNTDRIEKHQQICEKTTTKKRKVFDVVKHRVQGTEIEQYVRKGTRVSTRPTVTSKAATAAANKKNNWRKKHEEFIQAIRAAKEMKAFLAKGGKLSDLPPPPPSENPDYIQCPHCQRRFNEGAASRHIPKCANMLHNKPKPGAKAPPKRR</sequence>
<evidence type="ECO:0000256" key="7">
    <source>
        <dbReference type="SAM" id="MobiDB-lite"/>
    </source>
</evidence>
<comment type="similarity">
    <text evidence="1">Belongs to the ZC2HC1 family.</text>
</comment>
<feature type="compositionally biased region" description="Basic and acidic residues" evidence="7">
    <location>
        <begin position="22"/>
        <end position="31"/>
    </location>
</feature>
<dbReference type="EMBL" id="LR899011">
    <property type="protein sequence ID" value="CAD7084409.1"/>
    <property type="molecule type" value="Genomic_DNA"/>
</dbReference>
<dbReference type="FunCoup" id="A0A7R8YTD6">
    <property type="interactions" value="12"/>
</dbReference>
<dbReference type="PROSITE" id="PS52027">
    <property type="entry name" value="ZF_C2HC_C3H"/>
    <property type="match status" value="2"/>
</dbReference>
<dbReference type="PANTHER" id="PTHR14649">
    <property type="entry name" value="ZINC FINGER C2HC DOMAIN-CONTAINING PROTEIN 1C"/>
    <property type="match status" value="1"/>
</dbReference>